<keyword evidence="3" id="KW-1185">Reference proteome</keyword>
<dbReference type="EMBL" id="BAAATZ010000009">
    <property type="protein sequence ID" value="GAA2726085.1"/>
    <property type="molecule type" value="Genomic_DNA"/>
</dbReference>
<feature type="transmembrane region" description="Helical" evidence="1">
    <location>
        <begin position="149"/>
        <end position="176"/>
    </location>
</feature>
<name>A0ABN3U7I7_9ACTN</name>
<proteinExistence type="predicted"/>
<keyword evidence="1" id="KW-0472">Membrane</keyword>
<sequence>MRKGTAMSAVGVAQGRRTGTGGGVLWAWAGAGTGLAGMVAVQASNNITAAYDEKTAGDAARVTEAFAQQTGPLLVLHVALMTATVLLPVFAVGLWRRLRSTLPQDSLLPAVAALGLVLTATATLLGSGLDTELYFALNGEKSMLAPELALIGAHWIGTIPWLWVGTGLSGVAVAAASLRHRAVPLWLGWASVVLGGLTLVAGISPLQYTAGFIGPVWVLVAGIGLAFSRPAVPAAPGR</sequence>
<organism evidence="2 3">
    <name type="scientific">Actinocorallia aurantiaca</name>
    <dbReference type="NCBI Taxonomy" id="46204"/>
    <lineage>
        <taxon>Bacteria</taxon>
        <taxon>Bacillati</taxon>
        <taxon>Actinomycetota</taxon>
        <taxon>Actinomycetes</taxon>
        <taxon>Streptosporangiales</taxon>
        <taxon>Thermomonosporaceae</taxon>
        <taxon>Actinocorallia</taxon>
    </lineage>
</organism>
<evidence type="ECO:0008006" key="4">
    <source>
        <dbReference type="Google" id="ProtNLM"/>
    </source>
</evidence>
<dbReference type="Proteomes" id="UP001501842">
    <property type="component" value="Unassembled WGS sequence"/>
</dbReference>
<accession>A0ABN3U7I7</accession>
<feature type="transmembrane region" description="Helical" evidence="1">
    <location>
        <begin position="209"/>
        <end position="228"/>
    </location>
</feature>
<reference evidence="2 3" key="1">
    <citation type="journal article" date="2019" name="Int. J. Syst. Evol. Microbiol.">
        <title>The Global Catalogue of Microorganisms (GCM) 10K type strain sequencing project: providing services to taxonomists for standard genome sequencing and annotation.</title>
        <authorList>
            <consortium name="The Broad Institute Genomics Platform"/>
            <consortium name="The Broad Institute Genome Sequencing Center for Infectious Disease"/>
            <person name="Wu L."/>
            <person name="Ma J."/>
        </authorList>
    </citation>
    <scope>NUCLEOTIDE SEQUENCE [LARGE SCALE GENOMIC DNA]</scope>
    <source>
        <strain evidence="2 3">JCM 8201</strain>
    </source>
</reference>
<keyword evidence="1" id="KW-1133">Transmembrane helix</keyword>
<gene>
    <name evidence="2" type="ORF">GCM10010439_27730</name>
</gene>
<feature type="transmembrane region" description="Helical" evidence="1">
    <location>
        <begin position="74"/>
        <end position="95"/>
    </location>
</feature>
<comment type="caution">
    <text evidence="2">The sequence shown here is derived from an EMBL/GenBank/DDBJ whole genome shotgun (WGS) entry which is preliminary data.</text>
</comment>
<feature type="transmembrane region" description="Helical" evidence="1">
    <location>
        <begin position="183"/>
        <end position="203"/>
    </location>
</feature>
<protein>
    <recommendedName>
        <fullName evidence="4">DUF4386 family protein</fullName>
    </recommendedName>
</protein>
<evidence type="ECO:0000256" key="1">
    <source>
        <dbReference type="SAM" id="Phobius"/>
    </source>
</evidence>
<feature type="transmembrane region" description="Helical" evidence="1">
    <location>
        <begin position="107"/>
        <end position="129"/>
    </location>
</feature>
<evidence type="ECO:0000313" key="2">
    <source>
        <dbReference type="EMBL" id="GAA2726085.1"/>
    </source>
</evidence>
<dbReference type="RefSeq" id="WP_344450757.1">
    <property type="nucleotide sequence ID" value="NZ_BAAATZ010000009.1"/>
</dbReference>
<evidence type="ECO:0000313" key="3">
    <source>
        <dbReference type="Proteomes" id="UP001501842"/>
    </source>
</evidence>
<keyword evidence="1" id="KW-0812">Transmembrane</keyword>